<protein>
    <submittedName>
        <fullName evidence="1">Antitoxin</fullName>
    </submittedName>
</protein>
<keyword evidence="2" id="KW-1185">Reference proteome</keyword>
<sequence>MGIFDDIKNAADANEDKVETAIDQIGDVVDEKTGGQYAAQVDQAQDFLKSQVGKPHDEGQPA</sequence>
<dbReference type="AlphaFoldDB" id="A0A4Q2EIG4"/>
<dbReference type="Pfam" id="PF14013">
    <property type="entry name" value="MT0933_antitox"/>
    <property type="match status" value="1"/>
</dbReference>
<name>A0A4Q2EIG4_9ACTN</name>
<proteinExistence type="predicted"/>
<dbReference type="EMBL" id="PPCV01000001">
    <property type="protein sequence ID" value="RXW33370.1"/>
    <property type="molecule type" value="Genomic_DNA"/>
</dbReference>
<gene>
    <name evidence="1" type="ORF">C1706_00960</name>
</gene>
<accession>A0A4Q2EIG4</accession>
<dbReference type="Proteomes" id="UP000290624">
    <property type="component" value="Unassembled WGS sequence"/>
</dbReference>
<evidence type="ECO:0000313" key="1">
    <source>
        <dbReference type="EMBL" id="RXW33370.1"/>
    </source>
</evidence>
<evidence type="ECO:0000313" key="2">
    <source>
        <dbReference type="Proteomes" id="UP000290624"/>
    </source>
</evidence>
<reference evidence="1 2" key="1">
    <citation type="submission" date="2018-01" db="EMBL/GenBank/DDBJ databases">
        <title>Lactibacter flavus gen. nov., sp. nov., a novel bacterium of the family Propionibacteriaceae isolated from raw milk and dairy products.</title>
        <authorList>
            <person name="Wenning M."/>
            <person name="Breitenwieser F."/>
            <person name="Huptas C."/>
            <person name="von Neubeck M."/>
            <person name="Busse H.-J."/>
            <person name="Scherer S."/>
        </authorList>
    </citation>
    <scope>NUCLEOTIDE SEQUENCE [LARGE SCALE GENOMIC DNA]</scope>
    <source>
        <strain evidence="1 2">VG341</strain>
    </source>
</reference>
<dbReference type="RefSeq" id="WP_129457335.1">
    <property type="nucleotide sequence ID" value="NZ_PPCV01000001.1"/>
</dbReference>
<organism evidence="1 2">
    <name type="scientific">Propioniciclava flava</name>
    <dbReference type="NCBI Taxonomy" id="2072026"/>
    <lineage>
        <taxon>Bacteria</taxon>
        <taxon>Bacillati</taxon>
        <taxon>Actinomycetota</taxon>
        <taxon>Actinomycetes</taxon>
        <taxon>Propionibacteriales</taxon>
        <taxon>Propionibacteriaceae</taxon>
        <taxon>Propioniciclava</taxon>
    </lineage>
</organism>
<dbReference type="OrthoDB" id="5125103at2"/>
<comment type="caution">
    <text evidence="1">The sequence shown here is derived from an EMBL/GenBank/DDBJ whole genome shotgun (WGS) entry which is preliminary data.</text>
</comment>
<dbReference type="InterPro" id="IPR028037">
    <property type="entry name" value="Antitoxin_Rv0909/MT0933"/>
</dbReference>